<dbReference type="SUPFAM" id="SSF53271">
    <property type="entry name" value="PRTase-like"/>
    <property type="match status" value="1"/>
</dbReference>
<evidence type="ECO:0000259" key="3">
    <source>
        <dbReference type="Pfam" id="PF18912"/>
    </source>
</evidence>
<evidence type="ECO:0000259" key="2">
    <source>
        <dbReference type="Pfam" id="PF00156"/>
    </source>
</evidence>
<dbReference type="InterPro" id="IPR000836">
    <property type="entry name" value="PRTase_dom"/>
</dbReference>
<accession>A0A916ZU24</accession>
<dbReference type="PANTHER" id="PTHR47505:SF1">
    <property type="entry name" value="DNA UTILIZATION PROTEIN YHGH"/>
    <property type="match status" value="1"/>
</dbReference>
<dbReference type="Pfam" id="PF18912">
    <property type="entry name" value="DZR_2"/>
    <property type="match status" value="1"/>
</dbReference>
<dbReference type="Pfam" id="PF00156">
    <property type="entry name" value="Pribosyltran"/>
    <property type="match status" value="1"/>
</dbReference>
<gene>
    <name evidence="4" type="ORF">GCM10011390_35420</name>
</gene>
<reference evidence="4" key="2">
    <citation type="submission" date="2020-09" db="EMBL/GenBank/DDBJ databases">
        <authorList>
            <person name="Sun Q."/>
            <person name="Zhou Y."/>
        </authorList>
    </citation>
    <scope>NUCLEOTIDE SEQUENCE</scope>
    <source>
        <strain evidence="4">CGMCC 1.15367</strain>
    </source>
</reference>
<dbReference type="AlphaFoldDB" id="A0A916ZU24"/>
<dbReference type="InterPro" id="IPR044005">
    <property type="entry name" value="DZR_2"/>
</dbReference>
<dbReference type="Proteomes" id="UP000644699">
    <property type="component" value="Unassembled WGS sequence"/>
</dbReference>
<dbReference type="InterPro" id="IPR051910">
    <property type="entry name" value="ComF/GntX_DNA_util-trans"/>
</dbReference>
<evidence type="ECO:0000313" key="5">
    <source>
        <dbReference type="Proteomes" id="UP000644699"/>
    </source>
</evidence>
<dbReference type="Gene3D" id="3.40.50.2020">
    <property type="match status" value="1"/>
</dbReference>
<comment type="caution">
    <text evidence="4">The sequence shown here is derived from an EMBL/GenBank/DDBJ whole genome shotgun (WGS) entry which is preliminary data.</text>
</comment>
<dbReference type="PANTHER" id="PTHR47505">
    <property type="entry name" value="DNA UTILIZATION PROTEIN YHGH"/>
    <property type="match status" value="1"/>
</dbReference>
<protein>
    <submittedName>
        <fullName evidence="4">Amidophosphoribosyltransferase</fullName>
    </submittedName>
</protein>
<keyword evidence="5" id="KW-1185">Reference proteome</keyword>
<proteinExistence type="inferred from homology"/>
<evidence type="ECO:0000256" key="1">
    <source>
        <dbReference type="ARBA" id="ARBA00008007"/>
    </source>
</evidence>
<evidence type="ECO:0000313" key="4">
    <source>
        <dbReference type="EMBL" id="GGE13262.1"/>
    </source>
</evidence>
<feature type="domain" description="Double zinc ribbon" evidence="3">
    <location>
        <begin position="6"/>
        <end position="52"/>
    </location>
</feature>
<feature type="domain" description="Phosphoribosyltransferase" evidence="2">
    <location>
        <begin position="147"/>
        <end position="232"/>
    </location>
</feature>
<name>A0A916ZU24_9HYPH</name>
<reference evidence="4" key="1">
    <citation type="journal article" date="2014" name="Int. J. Syst. Evol. Microbiol.">
        <title>Complete genome sequence of Corynebacterium casei LMG S-19264T (=DSM 44701T), isolated from a smear-ripened cheese.</title>
        <authorList>
            <consortium name="US DOE Joint Genome Institute (JGI-PGF)"/>
            <person name="Walter F."/>
            <person name="Albersmeier A."/>
            <person name="Kalinowski J."/>
            <person name="Ruckert C."/>
        </authorList>
    </citation>
    <scope>NUCLEOTIDE SEQUENCE</scope>
    <source>
        <strain evidence="4">CGMCC 1.15367</strain>
    </source>
</reference>
<dbReference type="InterPro" id="IPR029057">
    <property type="entry name" value="PRTase-like"/>
</dbReference>
<dbReference type="CDD" id="cd06223">
    <property type="entry name" value="PRTases_typeI"/>
    <property type="match status" value="1"/>
</dbReference>
<dbReference type="EMBL" id="BMIQ01000006">
    <property type="protein sequence ID" value="GGE13262.1"/>
    <property type="molecule type" value="Genomic_DNA"/>
</dbReference>
<organism evidence="4 5">
    <name type="scientific">Aureimonas endophytica</name>
    <dbReference type="NCBI Taxonomy" id="2027858"/>
    <lineage>
        <taxon>Bacteria</taxon>
        <taxon>Pseudomonadati</taxon>
        <taxon>Pseudomonadota</taxon>
        <taxon>Alphaproteobacteria</taxon>
        <taxon>Hyphomicrobiales</taxon>
        <taxon>Aurantimonadaceae</taxon>
        <taxon>Aureimonas</taxon>
    </lineage>
</organism>
<sequence length="236" mass="25459">MTGLGDGLFPPHCALCRTPVARAHALCPACWTGLVFIERPYCARLGTPFAEEMGEGALSPAAIAAPPRYDRLRAAVLYGDASGRLAAGLKYADRTDLSPMLAGWMARAGAELLAEADLVVPVPLHRFRLLRRRFNQSAELARLVARRAGRPFAPQLLVRARATRRQVGLGRAQRQENVRGAFRVPDSQRPRIAGRRILLVDDVFTTGATVEAATLALRRGGAASVDVLVFARVAGT</sequence>
<comment type="similarity">
    <text evidence="1">Belongs to the ComF/GntX family.</text>
</comment>